<reference evidence="1 2" key="1">
    <citation type="journal article" date="2013" name="Proc. Natl. Acad. Sci. U.S.A.">
        <title>Genome of Phaeocystis globosa virus PgV-16T highlights the common ancestry of the largest known DNA viruses infecting eukaryotes.</title>
        <authorList>
            <person name="Santini S."/>
            <person name="Jeudy S."/>
            <person name="Bartoli J."/>
            <person name="Poirot O."/>
            <person name="Lescot M."/>
            <person name="Abergel C."/>
            <person name="Barbe V."/>
            <person name="Wommack K.E."/>
            <person name="Noordeloos A.A."/>
            <person name="Brussaard C.P."/>
            <person name="Claverie J.M."/>
        </authorList>
    </citation>
    <scope>NUCLEOTIDE SEQUENCE [LARGE SCALE GENOMIC DNA]</scope>
    <source>
        <strain evidence="1 2">16T</strain>
    </source>
</reference>
<proteinExistence type="predicted"/>
<dbReference type="Proteomes" id="UP000204225">
    <property type="component" value="Segment"/>
</dbReference>
<accession>A0AC59EXM4</accession>
<dbReference type="EMBL" id="KC662249">
    <property type="protein sequence ID" value="AGM15718.1"/>
    <property type="molecule type" value="Genomic_DNA"/>
</dbReference>
<keyword evidence="2" id="KW-1185">Reference proteome</keyword>
<sequence length="480" mass="57135">MANLIYDLYNKSKYFVYFSLFINAVTLNKINYTFTGKINRTLIKYLYNTINLNGCMLIKLVQWINTNVELLDISDDDNFMGSLFSSFYENCNIHDLNYTRQLFIDEYCDGDEEEFDKQLQLDIYAGVKSGSIAQVYKGTYQNQTVALKVVHPEIEYQLKNPMMFLYFYKYMVSNISFLNKYDTPFIFDNFFDNLIKQADMRNEYSNMVYFYNEYSDNPYVLIPKPIASSKNILIMEYVEGQSINDITTSIIEKQKIVALLNLFIKDNFYFKDYYHSDLHESNWKVKKYNDFYQLIVYDYGYISKNNIQETFKLITYYNDTLNVKGICESVYEHCLNIKFNQEELAIRFDKYLNDLNIKINEPFCDEIIIRMYNFLVKNNISVTPSMFELFVSVILIKKYIIMYLMLEKVGHSNSNTANNIIRSYLATINLCEKHDIFPKLKNYYIENYIENPIFRNTYAFKNNYFDELSGDDDDDDGMDI</sequence>
<gene>
    <name evidence="1" type="ORF">PGCG_00414</name>
</gene>
<organism evidence="1 2">
    <name type="scientific">Phaeocystis globosa virus PgV-16T</name>
    <dbReference type="NCBI Taxonomy" id="3071227"/>
    <lineage>
        <taxon>Viruses</taxon>
        <taxon>Varidnaviria</taxon>
        <taxon>Bamfordvirae</taxon>
        <taxon>Nucleocytoviricota</taxon>
        <taxon>Megaviricetes</taxon>
        <taxon>Imitervirales</taxon>
        <taxon>Mesomimiviridae</taxon>
        <taxon>Tethysvirus</taxon>
        <taxon>Tethysvirus hollandense</taxon>
    </lineage>
</organism>
<evidence type="ECO:0000313" key="2">
    <source>
        <dbReference type="Proteomes" id="UP000204225"/>
    </source>
</evidence>
<evidence type="ECO:0000313" key="1">
    <source>
        <dbReference type="EMBL" id="AGM15718.1"/>
    </source>
</evidence>
<protein>
    <submittedName>
        <fullName evidence="1">2-polyprenylphenol 6-hydroxylase</fullName>
    </submittedName>
</protein>
<name>A0AC59EXM4_9VIRU</name>